<organism evidence="1">
    <name type="scientific">bioreactor metagenome</name>
    <dbReference type="NCBI Taxonomy" id="1076179"/>
    <lineage>
        <taxon>unclassified sequences</taxon>
        <taxon>metagenomes</taxon>
        <taxon>ecological metagenomes</taxon>
    </lineage>
</organism>
<dbReference type="AlphaFoldDB" id="A0A645E547"/>
<accession>A0A645E547</accession>
<dbReference type="EMBL" id="VSSQ01042989">
    <property type="protein sequence ID" value="MPM96626.1"/>
    <property type="molecule type" value="Genomic_DNA"/>
</dbReference>
<comment type="caution">
    <text evidence="1">The sequence shown here is derived from an EMBL/GenBank/DDBJ whole genome shotgun (WGS) entry which is preliminary data.</text>
</comment>
<gene>
    <name evidence="1" type="ORF">SDC9_143791</name>
</gene>
<name>A0A645E547_9ZZZZ</name>
<protein>
    <submittedName>
        <fullName evidence="1">Uncharacterized protein</fullName>
    </submittedName>
</protein>
<evidence type="ECO:0000313" key="1">
    <source>
        <dbReference type="EMBL" id="MPM96626.1"/>
    </source>
</evidence>
<reference evidence="1" key="1">
    <citation type="submission" date="2019-08" db="EMBL/GenBank/DDBJ databases">
        <authorList>
            <person name="Kucharzyk K."/>
            <person name="Murdoch R.W."/>
            <person name="Higgins S."/>
            <person name="Loffler F."/>
        </authorList>
    </citation>
    <scope>NUCLEOTIDE SEQUENCE</scope>
</reference>
<proteinExistence type="predicted"/>
<sequence length="63" mass="6680">MRKKERIRVGTLGVLLAAGLVFSLWSMRTRSAAMLLPDSDSLDGVSLTYNSIVDGTPSGPALS</sequence>